<reference evidence="3" key="1">
    <citation type="journal article" date="2015" name="Nature">
        <title>Complex archaea that bridge the gap between prokaryotes and eukaryotes.</title>
        <authorList>
            <person name="Spang A."/>
            <person name="Saw J.H."/>
            <person name="Jorgensen S.L."/>
            <person name="Zaremba-Niedzwiedzka K."/>
            <person name="Martijn J."/>
            <person name="Lind A.E."/>
            <person name="van Eijk R."/>
            <person name="Schleper C."/>
            <person name="Guy L."/>
            <person name="Ettema T.J."/>
        </authorList>
    </citation>
    <scope>NUCLEOTIDE SEQUENCE</scope>
</reference>
<dbReference type="PANTHER" id="PTHR11178">
    <property type="entry name" value="IRON-SULFUR CLUSTER SCAFFOLD PROTEIN NFU-RELATED"/>
    <property type="match status" value="1"/>
</dbReference>
<evidence type="ECO:0000259" key="2">
    <source>
        <dbReference type="Pfam" id="PF01106"/>
    </source>
</evidence>
<name>A0A0F8XES3_9ZZZZ</name>
<dbReference type="PANTHER" id="PTHR11178:SF25">
    <property type="entry name" value="NIFU-LIKE PROTEIN 3, CHLOROPLASTIC"/>
    <property type="match status" value="1"/>
</dbReference>
<proteinExistence type="inferred from homology"/>
<dbReference type="AlphaFoldDB" id="A0A0F8XES3"/>
<dbReference type="GO" id="GO:0016226">
    <property type="term" value="P:iron-sulfur cluster assembly"/>
    <property type="evidence" value="ECO:0007669"/>
    <property type="project" value="InterPro"/>
</dbReference>
<feature type="domain" description="NIF system FeS cluster assembly NifU C-terminal" evidence="2">
    <location>
        <begin position="6"/>
        <end position="70"/>
    </location>
</feature>
<protein>
    <recommendedName>
        <fullName evidence="2">NIF system FeS cluster assembly NifU C-terminal domain-containing protein</fullName>
    </recommendedName>
</protein>
<comment type="similarity">
    <text evidence="1">Belongs to the NifU family.</text>
</comment>
<dbReference type="EMBL" id="LAZR01063473">
    <property type="protein sequence ID" value="KKK59450.1"/>
    <property type="molecule type" value="Genomic_DNA"/>
</dbReference>
<dbReference type="GO" id="GO:0005506">
    <property type="term" value="F:iron ion binding"/>
    <property type="evidence" value="ECO:0007669"/>
    <property type="project" value="InterPro"/>
</dbReference>
<accession>A0A0F8XES3</accession>
<dbReference type="InterPro" id="IPR001075">
    <property type="entry name" value="NIF_FeS_clus_asmbl_NifU_C"/>
</dbReference>
<dbReference type="Pfam" id="PF01106">
    <property type="entry name" value="NifU"/>
    <property type="match status" value="1"/>
</dbReference>
<sequence>MLEQKVEEVLEKIRIGLKAEGGDIELVEVKDGDVYVRLIGACSTCPMSTLTMKNFVESTLMKEIPEVRSVKAV</sequence>
<dbReference type="GO" id="GO:0051536">
    <property type="term" value="F:iron-sulfur cluster binding"/>
    <property type="evidence" value="ECO:0007669"/>
    <property type="project" value="InterPro"/>
</dbReference>
<evidence type="ECO:0000256" key="1">
    <source>
        <dbReference type="ARBA" id="ARBA00006420"/>
    </source>
</evidence>
<dbReference type="GO" id="GO:0005739">
    <property type="term" value="C:mitochondrion"/>
    <property type="evidence" value="ECO:0007669"/>
    <property type="project" value="TreeGrafter"/>
</dbReference>
<evidence type="ECO:0000313" key="3">
    <source>
        <dbReference type="EMBL" id="KKK59450.1"/>
    </source>
</evidence>
<dbReference type="SUPFAM" id="SSF117916">
    <property type="entry name" value="Fe-S cluster assembly (FSCA) domain-like"/>
    <property type="match status" value="1"/>
</dbReference>
<dbReference type="InterPro" id="IPR034904">
    <property type="entry name" value="FSCA_dom_sf"/>
</dbReference>
<comment type="caution">
    <text evidence="3">The sequence shown here is derived from an EMBL/GenBank/DDBJ whole genome shotgun (WGS) entry which is preliminary data.</text>
</comment>
<organism evidence="3">
    <name type="scientific">marine sediment metagenome</name>
    <dbReference type="NCBI Taxonomy" id="412755"/>
    <lineage>
        <taxon>unclassified sequences</taxon>
        <taxon>metagenomes</taxon>
        <taxon>ecological metagenomes</taxon>
    </lineage>
</organism>
<gene>
    <name evidence="3" type="ORF">LCGC14_3034280</name>
</gene>
<dbReference type="Gene3D" id="3.30.300.130">
    <property type="entry name" value="Fe-S cluster assembly (FSCA)"/>
    <property type="match status" value="1"/>
</dbReference>